<accession>G0N4A6</accession>
<feature type="signal peptide" evidence="1">
    <location>
        <begin position="1"/>
        <end position="19"/>
    </location>
</feature>
<keyword evidence="1" id="KW-0732">Signal</keyword>
<evidence type="ECO:0000313" key="2">
    <source>
        <dbReference type="EMBL" id="EGT52518.1"/>
    </source>
</evidence>
<dbReference type="HOGENOM" id="CLU_1230877_0_0_1"/>
<feature type="chain" id="PRO_5003404465" evidence="1">
    <location>
        <begin position="20"/>
        <end position="225"/>
    </location>
</feature>
<sequence>MIMLLVLVVLMHFSIPSTAGYITEFPYKSPFYWYQQRLEAEAANMNGLVWRYYGRFGCDQDKHYCLTAYLYETWDEPLQKGRTVDIGFLPAHCDNTSNVGYYVLYGNLEEEDKRLFEERVDVMLEIYHNCTTTGHTVRQDTRISGRLRGGKYVRDIRAPFPLKESNSSKVYDRAHAARYESPDFKKANVPFWTTGIPFDTGLFVGRMEYHWYSGFVEWLKTFLYF</sequence>
<dbReference type="Proteomes" id="UP000008068">
    <property type="component" value="Unassembled WGS sequence"/>
</dbReference>
<dbReference type="AlphaFoldDB" id="G0N4A6"/>
<protein>
    <submittedName>
        <fullName evidence="2">Uncharacterized protein</fullName>
    </submittedName>
</protein>
<dbReference type="InParanoid" id="G0N4A6"/>
<dbReference type="EMBL" id="GL379837">
    <property type="protein sequence ID" value="EGT52518.1"/>
    <property type="molecule type" value="Genomic_DNA"/>
</dbReference>
<gene>
    <name evidence="2" type="ORF">CAEBREN_18453</name>
</gene>
<reference evidence="3" key="1">
    <citation type="submission" date="2011-07" db="EMBL/GenBank/DDBJ databases">
        <authorList>
            <consortium name="Caenorhabditis brenneri Sequencing and Analysis Consortium"/>
            <person name="Wilson R.K."/>
        </authorList>
    </citation>
    <scope>NUCLEOTIDE SEQUENCE [LARGE SCALE GENOMIC DNA]</scope>
    <source>
        <strain evidence="3">PB2801</strain>
    </source>
</reference>
<keyword evidence="3" id="KW-1185">Reference proteome</keyword>
<organism evidence="3">
    <name type="scientific">Caenorhabditis brenneri</name>
    <name type="common">Nematode worm</name>
    <dbReference type="NCBI Taxonomy" id="135651"/>
    <lineage>
        <taxon>Eukaryota</taxon>
        <taxon>Metazoa</taxon>
        <taxon>Ecdysozoa</taxon>
        <taxon>Nematoda</taxon>
        <taxon>Chromadorea</taxon>
        <taxon>Rhabditida</taxon>
        <taxon>Rhabditina</taxon>
        <taxon>Rhabditomorpha</taxon>
        <taxon>Rhabditoidea</taxon>
        <taxon>Rhabditidae</taxon>
        <taxon>Peloderinae</taxon>
        <taxon>Caenorhabditis</taxon>
    </lineage>
</organism>
<evidence type="ECO:0000256" key="1">
    <source>
        <dbReference type="SAM" id="SignalP"/>
    </source>
</evidence>
<name>G0N4A6_CAEBE</name>
<evidence type="ECO:0000313" key="3">
    <source>
        <dbReference type="Proteomes" id="UP000008068"/>
    </source>
</evidence>
<proteinExistence type="predicted"/>